<reference evidence="2 3" key="1">
    <citation type="submission" date="2019-05" db="EMBL/GenBank/DDBJ databases">
        <authorList>
            <person name="Lee S.D."/>
        </authorList>
    </citation>
    <scope>NUCLEOTIDE SEQUENCE [LARGE SCALE GENOMIC DNA]</scope>
    <source>
        <strain evidence="2 3">YC2-7</strain>
    </source>
</reference>
<evidence type="ECO:0000313" key="2">
    <source>
        <dbReference type="EMBL" id="NMN98507.1"/>
    </source>
</evidence>
<comment type="caution">
    <text evidence="2">The sequence shown here is derived from an EMBL/GenBank/DDBJ whole genome shotgun (WGS) entry which is preliminary data.</text>
</comment>
<evidence type="ECO:0000256" key="1">
    <source>
        <dbReference type="SAM" id="MobiDB-lite"/>
    </source>
</evidence>
<dbReference type="Proteomes" id="UP000535543">
    <property type="component" value="Unassembled WGS sequence"/>
</dbReference>
<feature type="region of interest" description="Disordered" evidence="1">
    <location>
        <begin position="160"/>
        <end position="187"/>
    </location>
</feature>
<feature type="region of interest" description="Disordered" evidence="1">
    <location>
        <begin position="1"/>
        <end position="36"/>
    </location>
</feature>
<sequence length="283" mass="31154">MTDGLFPLPVVPTPPPLAQALRRSGTKPPPDGDRAAKKNYAQRLSNHLAQTVADALRPLYPDITPTAGGLGQEATVDVAKGRKRLDVKAVDPTLGLILCVSIKTYSFQDYSPTTGKLGRWTKNIVRNDHELRGEAMVLHQRQPYSVLIAVMFEPLTTCDDGDPTKQSDSAKSSFAHQATTLSKRSGRGKRAVVGDGVYAGRGRMWVDLGADDTRYDLFEKVYIGLYDSDGAVRFFDVDEPPPRNGRPPDSATKSFDEFVEAVHHEVENRNRFAPTWSDLDGDE</sequence>
<keyword evidence="3" id="KW-1185">Reference proteome</keyword>
<evidence type="ECO:0008006" key="4">
    <source>
        <dbReference type="Google" id="ProtNLM"/>
    </source>
</evidence>
<proteinExistence type="predicted"/>
<reference evidence="2 3" key="2">
    <citation type="submission" date="2020-06" db="EMBL/GenBank/DDBJ databases">
        <title>Antribacter stalactiti gen. nov., sp. nov., a new member of the family Nacardiaceae isolated from a cave.</title>
        <authorList>
            <person name="Kim I.S."/>
        </authorList>
    </citation>
    <scope>NUCLEOTIDE SEQUENCE [LARGE SCALE GENOMIC DNA]</scope>
    <source>
        <strain evidence="2 3">YC2-7</strain>
    </source>
</reference>
<name>A0A848KSH4_9NOCA</name>
<dbReference type="EMBL" id="VCQU01000011">
    <property type="protein sequence ID" value="NMN98507.1"/>
    <property type="molecule type" value="Genomic_DNA"/>
</dbReference>
<organism evidence="2 3">
    <name type="scientific">Antrihabitans stalactiti</name>
    <dbReference type="NCBI Taxonomy" id="2584121"/>
    <lineage>
        <taxon>Bacteria</taxon>
        <taxon>Bacillati</taxon>
        <taxon>Actinomycetota</taxon>
        <taxon>Actinomycetes</taxon>
        <taxon>Mycobacteriales</taxon>
        <taxon>Nocardiaceae</taxon>
        <taxon>Antrihabitans</taxon>
    </lineage>
</organism>
<gene>
    <name evidence="2" type="ORF">FGL95_26070</name>
</gene>
<evidence type="ECO:0000313" key="3">
    <source>
        <dbReference type="Proteomes" id="UP000535543"/>
    </source>
</evidence>
<protein>
    <recommendedName>
        <fullName evidence="4">Restriction endonuclease</fullName>
    </recommendedName>
</protein>
<dbReference type="RefSeq" id="WP_169592934.1">
    <property type="nucleotide sequence ID" value="NZ_VCQU01000011.1"/>
</dbReference>
<accession>A0A848KSH4</accession>
<dbReference type="AlphaFoldDB" id="A0A848KSH4"/>
<feature type="compositionally biased region" description="Polar residues" evidence="1">
    <location>
        <begin position="164"/>
        <end position="183"/>
    </location>
</feature>